<feature type="transmembrane region" description="Helical" evidence="4">
    <location>
        <begin position="7"/>
        <end position="23"/>
    </location>
</feature>
<keyword evidence="4" id="KW-0472">Membrane</keyword>
<proteinExistence type="inferred from homology"/>
<dbReference type="SMART" id="SM00283">
    <property type="entry name" value="MA"/>
    <property type="match status" value="1"/>
</dbReference>
<evidence type="ECO:0000256" key="1">
    <source>
        <dbReference type="ARBA" id="ARBA00022500"/>
    </source>
</evidence>
<evidence type="ECO:0000313" key="7">
    <source>
        <dbReference type="Proteomes" id="UP000007347"/>
    </source>
</evidence>
<dbReference type="GO" id="GO:0007165">
    <property type="term" value="P:signal transduction"/>
    <property type="evidence" value="ECO:0007669"/>
    <property type="project" value="UniProtKB-KW"/>
</dbReference>
<dbReference type="SUPFAM" id="SSF58104">
    <property type="entry name" value="Methyl-accepting chemotaxis protein (MCP) signaling domain"/>
    <property type="match status" value="1"/>
</dbReference>
<dbReference type="RefSeq" id="WP_014957132.1">
    <property type="nucleotide sequence ID" value="NC_018645.1"/>
</dbReference>
<dbReference type="PRINTS" id="PR00260">
    <property type="entry name" value="CHEMTRNSDUCR"/>
</dbReference>
<dbReference type="GO" id="GO:0016020">
    <property type="term" value="C:membrane"/>
    <property type="evidence" value="ECO:0007669"/>
    <property type="project" value="InterPro"/>
</dbReference>
<organism evidence="6 7">
    <name type="scientific">Desulfobacula toluolica (strain DSM 7467 / Tol2)</name>
    <dbReference type="NCBI Taxonomy" id="651182"/>
    <lineage>
        <taxon>Bacteria</taxon>
        <taxon>Pseudomonadati</taxon>
        <taxon>Thermodesulfobacteriota</taxon>
        <taxon>Desulfobacteria</taxon>
        <taxon>Desulfobacterales</taxon>
        <taxon>Desulfobacteraceae</taxon>
        <taxon>Desulfobacula</taxon>
    </lineage>
</organism>
<sequence>MSLQKKIGLGYLIVAILLSFSHWNNWDLYFFTALLFVVGLGVISVRMAAKHQKRMLFLEGTLDAVQLPITVTDMDMNWVFINKVTESLLAMQNLDKKSCIGKHCSNWKAAICGTEKCGIASLRNGQPMTNYNQEYPDQPSTYMQVDTSYIKDGNGNPMGHVEIVTNIDAEHRLQAMIGNVAASLEESSASLEELSSVTKSTAEMATNADSLMSDTNGTMGKAKNNMAGLTEAMEDISKSSEETSKIIKTIDEIAFQTNLLALNAAVEAARAGEAGAGFAVVADEVRNLALRAAEAAKSTAELIEGTVKKIQSGHALVETNNTEFVGMSEKMGRVAKMFNDITSSSQEQATGIEQLNQAIRNIEGTMLDANGIASENSEKALIAESNKRLAIKSNVRLGTEITPENVIPMETDSFSDY</sequence>
<dbReference type="InterPro" id="IPR004089">
    <property type="entry name" value="MCPsignal_dom"/>
</dbReference>
<evidence type="ECO:0000256" key="2">
    <source>
        <dbReference type="ARBA" id="ARBA00029447"/>
    </source>
</evidence>
<dbReference type="Gene3D" id="3.30.450.20">
    <property type="entry name" value="PAS domain"/>
    <property type="match status" value="1"/>
</dbReference>
<dbReference type="PANTHER" id="PTHR43531:SF11">
    <property type="entry name" value="METHYL-ACCEPTING CHEMOTAXIS PROTEIN 3"/>
    <property type="match status" value="1"/>
</dbReference>
<dbReference type="GO" id="GO:0006935">
    <property type="term" value="P:chemotaxis"/>
    <property type="evidence" value="ECO:0007669"/>
    <property type="project" value="UniProtKB-KW"/>
</dbReference>
<feature type="transmembrane region" description="Helical" evidence="4">
    <location>
        <begin position="29"/>
        <end position="49"/>
    </location>
</feature>
<evidence type="ECO:0000313" key="6">
    <source>
        <dbReference type="EMBL" id="CCK79788.1"/>
    </source>
</evidence>
<keyword evidence="7" id="KW-1185">Reference proteome</keyword>
<dbReference type="Gene3D" id="1.10.287.950">
    <property type="entry name" value="Methyl-accepting chemotaxis protein"/>
    <property type="match status" value="1"/>
</dbReference>
<evidence type="ECO:0000256" key="4">
    <source>
        <dbReference type="SAM" id="Phobius"/>
    </source>
</evidence>
<dbReference type="InterPro" id="IPR035965">
    <property type="entry name" value="PAS-like_dom_sf"/>
</dbReference>
<dbReference type="AlphaFoldDB" id="K0NIX4"/>
<reference evidence="6 7" key="1">
    <citation type="journal article" date="2013" name="Environ. Microbiol.">
        <title>Complete genome, catabolic sub-proteomes and key-metabolites of Desulfobacula toluolica Tol2, a marine, aromatic compound-degrading, sulfate-reducing bacterium.</title>
        <authorList>
            <person name="Wohlbrand L."/>
            <person name="Jacob J.H."/>
            <person name="Kube M."/>
            <person name="Mussmann M."/>
            <person name="Jarling R."/>
            <person name="Beck A."/>
            <person name="Amann R."/>
            <person name="Wilkes H."/>
            <person name="Reinhardt R."/>
            <person name="Rabus R."/>
        </authorList>
    </citation>
    <scope>NUCLEOTIDE SEQUENCE [LARGE SCALE GENOMIC DNA]</scope>
    <source>
        <strain evidence="7">DSM 7467 / Tol2</strain>
    </source>
</reference>
<dbReference type="Proteomes" id="UP000007347">
    <property type="component" value="Chromosome"/>
</dbReference>
<dbReference type="STRING" id="651182.TOL2_C16260"/>
<evidence type="ECO:0000259" key="5">
    <source>
        <dbReference type="PROSITE" id="PS50111"/>
    </source>
</evidence>
<dbReference type="GO" id="GO:0004888">
    <property type="term" value="F:transmembrane signaling receptor activity"/>
    <property type="evidence" value="ECO:0007669"/>
    <property type="project" value="InterPro"/>
</dbReference>
<feature type="domain" description="Methyl-accepting transducer" evidence="5">
    <location>
        <begin position="181"/>
        <end position="377"/>
    </location>
</feature>
<keyword evidence="4" id="KW-1133">Transmembrane helix</keyword>
<accession>K0NIX4</accession>
<gene>
    <name evidence="6" type="ordered locus">TOL2_C16260</name>
</gene>
<dbReference type="InterPro" id="IPR051310">
    <property type="entry name" value="MCP_chemotaxis"/>
</dbReference>
<dbReference type="SUPFAM" id="SSF55785">
    <property type="entry name" value="PYP-like sensor domain (PAS domain)"/>
    <property type="match status" value="1"/>
</dbReference>
<dbReference type="OrthoDB" id="5447502at2"/>
<comment type="similarity">
    <text evidence="2">Belongs to the methyl-accepting chemotaxis (MCP) protein family.</text>
</comment>
<dbReference type="KEGG" id="dto:TOL2_C16260"/>
<dbReference type="InterPro" id="IPR004090">
    <property type="entry name" value="Chemotax_Me-accpt_rcpt"/>
</dbReference>
<dbReference type="PROSITE" id="PS50111">
    <property type="entry name" value="CHEMOTAXIS_TRANSDUC_2"/>
    <property type="match status" value="1"/>
</dbReference>
<keyword evidence="1" id="KW-0145">Chemotaxis</keyword>
<keyword evidence="4" id="KW-0812">Transmembrane</keyword>
<dbReference type="PANTHER" id="PTHR43531">
    <property type="entry name" value="PROTEIN ICFG"/>
    <property type="match status" value="1"/>
</dbReference>
<dbReference type="EMBL" id="FO203503">
    <property type="protein sequence ID" value="CCK79788.1"/>
    <property type="molecule type" value="Genomic_DNA"/>
</dbReference>
<keyword evidence="3" id="KW-0807">Transducer</keyword>
<dbReference type="Pfam" id="PF00015">
    <property type="entry name" value="MCPsignal"/>
    <property type="match status" value="1"/>
</dbReference>
<evidence type="ECO:0000256" key="3">
    <source>
        <dbReference type="PROSITE-ProRule" id="PRU00284"/>
    </source>
</evidence>
<name>K0NIX4_DESTT</name>
<protein>
    <submittedName>
        <fullName evidence="6">Methyl-accepting chemotaxis sensory transducer protein</fullName>
    </submittedName>
</protein>
<dbReference type="HOGENOM" id="CLU_658463_0_0_7"/>